<gene>
    <name evidence="2" type="ORF">C8P70_10247</name>
</gene>
<feature type="chain" id="PRO_5020462471" evidence="1">
    <location>
        <begin position="20"/>
        <end position="417"/>
    </location>
</feature>
<dbReference type="OrthoDB" id="1489185at2"/>
<dbReference type="Pfam" id="PF13585">
    <property type="entry name" value="CHU_C"/>
    <property type="match status" value="1"/>
</dbReference>
<accession>A0A4R7F408</accession>
<keyword evidence="3" id="KW-1185">Reference proteome</keyword>
<name>A0A4R7F408_9FLAO</name>
<dbReference type="AlphaFoldDB" id="A0A4R7F408"/>
<protein>
    <submittedName>
        <fullName evidence="2">Gliding motility-associated-like protein</fullName>
    </submittedName>
</protein>
<reference evidence="2 3" key="1">
    <citation type="submission" date="2019-03" db="EMBL/GenBank/DDBJ databases">
        <title>Genomic Encyclopedia of Archaeal and Bacterial Type Strains, Phase II (KMG-II): from individual species to whole genera.</title>
        <authorList>
            <person name="Goeker M."/>
        </authorList>
    </citation>
    <scope>NUCLEOTIDE SEQUENCE [LARGE SCALE GENOMIC DNA]</scope>
    <source>
        <strain evidence="2 3">DSM 28213</strain>
    </source>
</reference>
<dbReference type="EMBL" id="SOAG01000002">
    <property type="protein sequence ID" value="TDS65266.1"/>
    <property type="molecule type" value="Genomic_DNA"/>
</dbReference>
<feature type="signal peptide" evidence="1">
    <location>
        <begin position="1"/>
        <end position="19"/>
    </location>
</feature>
<keyword evidence="1" id="KW-0732">Signal</keyword>
<evidence type="ECO:0000256" key="1">
    <source>
        <dbReference type="SAM" id="SignalP"/>
    </source>
</evidence>
<evidence type="ECO:0000313" key="2">
    <source>
        <dbReference type="EMBL" id="TDS65266.1"/>
    </source>
</evidence>
<organism evidence="2 3">
    <name type="scientific">Myroides indicus</name>
    <dbReference type="NCBI Taxonomy" id="1323422"/>
    <lineage>
        <taxon>Bacteria</taxon>
        <taxon>Pseudomonadati</taxon>
        <taxon>Bacteroidota</taxon>
        <taxon>Flavobacteriia</taxon>
        <taxon>Flavobacteriales</taxon>
        <taxon>Flavobacteriaceae</taxon>
        <taxon>Myroides</taxon>
    </lineage>
</organism>
<sequence length="417" mass="47123">MVQKKLLLTCLLSSPLIFGQTVNEGGLYIKPNTEVSTLFSFENKESAQTFNNGTIYFYGDFINNGLYDFQSGEKTYSKAIFTSDKKQTIEGKNIANFYHVVFDNSTKEVAFDLLSGMSSEGEVVFQNGIVKLYSDDKSFAFLKGSKALNASDASHIEGWIDKIGNDEFTFPEGDKGLYRFAKISAPKNVKDVFASRYILEDKDFFTTRSGKAGVVENVNTNEYWELNRMDNSEGSIILTLSWDERTTPEELLKNAEENLHIVRWDEQQEMWVDEGGIVDAGSRTITSPATVKGFGYFTLATVKTDWLLDGDVVVYNFVSPDGDGKNDYFLVDNINRFPNNKVEIYNRWGTRVFETSNYDNNGNGTSNVFTGFTEGRVINKNKPLPTGTYFYIISYEYSDDNGSRMIKKSGYLHLESN</sequence>
<evidence type="ECO:0000313" key="3">
    <source>
        <dbReference type="Proteomes" id="UP000295215"/>
    </source>
</evidence>
<dbReference type="RefSeq" id="WP_133711492.1">
    <property type="nucleotide sequence ID" value="NZ_SOAG01000002.1"/>
</dbReference>
<dbReference type="Proteomes" id="UP000295215">
    <property type="component" value="Unassembled WGS sequence"/>
</dbReference>
<comment type="caution">
    <text evidence="2">The sequence shown here is derived from an EMBL/GenBank/DDBJ whole genome shotgun (WGS) entry which is preliminary data.</text>
</comment>
<proteinExistence type="predicted"/>